<organism evidence="1 2">
    <name type="scientific">Dysgonomonas capnocytophagoides</name>
    <dbReference type="NCBI Taxonomy" id="45254"/>
    <lineage>
        <taxon>Bacteria</taxon>
        <taxon>Pseudomonadati</taxon>
        <taxon>Bacteroidota</taxon>
        <taxon>Bacteroidia</taxon>
        <taxon>Bacteroidales</taxon>
        <taxon>Dysgonomonadaceae</taxon>
        <taxon>Dysgonomonas</taxon>
    </lineage>
</organism>
<gene>
    <name evidence="1" type="ORF">E2605_11860</name>
</gene>
<reference evidence="1 2" key="1">
    <citation type="submission" date="2019-03" db="EMBL/GenBank/DDBJ databases">
        <title>San Antonio Military Medical Center submission to MRSN (WRAIR), pending publication.</title>
        <authorList>
            <person name="Blyth D.M."/>
            <person name="Mccarthy S.L."/>
            <person name="Schall S.E."/>
            <person name="Stam J.A."/>
            <person name="Ong A.C."/>
            <person name="Mcgann P.T."/>
        </authorList>
    </citation>
    <scope>NUCLEOTIDE SEQUENCE [LARGE SCALE GENOMIC DNA]</scope>
    <source>
        <strain evidence="1 2">MRSN571793</strain>
    </source>
</reference>
<dbReference type="RefSeq" id="WP_134436586.1">
    <property type="nucleotide sequence ID" value="NZ_SOML01000007.1"/>
</dbReference>
<sequence length="62" mass="7295">MATHKYLNETKTDLLEIQYKIDTEEIVPNIGDWYVFRGEAYTICSRLFDTDRGLILLRAVNK</sequence>
<dbReference type="Proteomes" id="UP000297861">
    <property type="component" value="Unassembled WGS sequence"/>
</dbReference>
<name>A0A4Y8KYS4_9BACT</name>
<dbReference type="AlphaFoldDB" id="A0A4Y8KYS4"/>
<protein>
    <submittedName>
        <fullName evidence="1">Uncharacterized protein</fullName>
    </submittedName>
</protein>
<dbReference type="EMBL" id="SOML01000007">
    <property type="protein sequence ID" value="TFD95535.1"/>
    <property type="molecule type" value="Genomic_DNA"/>
</dbReference>
<evidence type="ECO:0000313" key="2">
    <source>
        <dbReference type="Proteomes" id="UP000297861"/>
    </source>
</evidence>
<accession>A0A4Y8KYS4</accession>
<evidence type="ECO:0000313" key="1">
    <source>
        <dbReference type="EMBL" id="TFD95535.1"/>
    </source>
</evidence>
<comment type="caution">
    <text evidence="1">The sequence shown here is derived from an EMBL/GenBank/DDBJ whole genome shotgun (WGS) entry which is preliminary data.</text>
</comment>
<keyword evidence="2" id="KW-1185">Reference proteome</keyword>
<proteinExistence type="predicted"/>